<reference evidence="8 9" key="1">
    <citation type="journal article" date="2023" name="Nucleic Acids Res.">
        <title>The hologenome of Daphnia magna reveals possible DNA methylation and microbiome-mediated evolution of the host genome.</title>
        <authorList>
            <person name="Chaturvedi A."/>
            <person name="Li X."/>
            <person name="Dhandapani V."/>
            <person name="Marshall H."/>
            <person name="Kissane S."/>
            <person name="Cuenca-Cambronero M."/>
            <person name="Asole G."/>
            <person name="Calvet F."/>
            <person name="Ruiz-Romero M."/>
            <person name="Marangio P."/>
            <person name="Guigo R."/>
            <person name="Rago D."/>
            <person name="Mirbahai L."/>
            <person name="Eastwood N."/>
            <person name="Colbourne J.K."/>
            <person name="Zhou J."/>
            <person name="Mallon E."/>
            <person name="Orsini L."/>
        </authorList>
    </citation>
    <scope>NUCLEOTIDE SEQUENCE [LARGE SCALE GENOMIC DNA]</scope>
    <source>
        <strain evidence="8">LRV0_1</strain>
    </source>
</reference>
<accession>A0ABQ9ZAG2</accession>
<dbReference type="PANTHER" id="PTHR12192:SF2">
    <property type="entry name" value="GLUTATHIONE-SPECIFIC GAMMA-GLUTAMYLCYCLOTRANSFERASE 2"/>
    <property type="match status" value="1"/>
</dbReference>
<evidence type="ECO:0000313" key="9">
    <source>
        <dbReference type="Proteomes" id="UP001234178"/>
    </source>
</evidence>
<comment type="similarity">
    <text evidence="2">Belongs to the gamma-glutamylcyclotransferase family. ChaC subfamily.</text>
</comment>
<dbReference type="CDD" id="cd06661">
    <property type="entry name" value="GGCT_like"/>
    <property type="match status" value="1"/>
</dbReference>
<gene>
    <name evidence="8" type="ORF">OUZ56_019011</name>
</gene>
<protein>
    <recommendedName>
        <fullName evidence="3">glutathione-specific gamma-glutamylcyclotransferase</fullName>
        <ecNumber evidence="3">4.3.2.7</ecNumber>
    </recommendedName>
    <alternativeName>
        <fullName evidence="5">Cation transport regulator-like protein 2</fullName>
    </alternativeName>
</protein>
<dbReference type="InterPro" id="IPR006840">
    <property type="entry name" value="ChaC"/>
</dbReference>
<evidence type="ECO:0000256" key="4">
    <source>
        <dbReference type="ARBA" id="ARBA00023239"/>
    </source>
</evidence>
<evidence type="ECO:0000256" key="7">
    <source>
        <dbReference type="ARBA" id="ARBA00048073"/>
    </source>
</evidence>
<dbReference type="EMBL" id="JAOYFB010000003">
    <property type="protein sequence ID" value="KAK4009866.1"/>
    <property type="molecule type" value="Genomic_DNA"/>
</dbReference>
<evidence type="ECO:0000256" key="6">
    <source>
        <dbReference type="ARBA" id="ARBA00045227"/>
    </source>
</evidence>
<evidence type="ECO:0000256" key="3">
    <source>
        <dbReference type="ARBA" id="ARBA00012344"/>
    </source>
</evidence>
<dbReference type="PANTHER" id="PTHR12192">
    <property type="entry name" value="CATION TRANSPORT PROTEIN CHAC-RELATED"/>
    <property type="match status" value="1"/>
</dbReference>
<dbReference type="InterPro" id="IPR036568">
    <property type="entry name" value="GGCT-like_sf"/>
</dbReference>
<dbReference type="Pfam" id="PF04752">
    <property type="entry name" value="ChaC"/>
    <property type="match status" value="1"/>
</dbReference>
<evidence type="ECO:0000256" key="5">
    <source>
        <dbReference type="ARBA" id="ARBA00043195"/>
    </source>
</evidence>
<dbReference type="InterPro" id="IPR010849">
    <property type="entry name" value="Gonadal"/>
</dbReference>
<dbReference type="InterPro" id="IPR013024">
    <property type="entry name" value="GGCT-like"/>
</dbReference>
<comment type="function">
    <text evidence="6">Catalyzes the cleavage of glutathione into 5-oxo-L-proline and a Cys-Gly dipeptide. Acts specifically on glutathione, but not on other gamma-glutamyl peptides.</text>
</comment>
<dbReference type="Gene3D" id="3.10.490.10">
    <property type="entry name" value="Gamma-glutamyl cyclotransferase-like"/>
    <property type="match status" value="1"/>
</dbReference>
<name>A0ABQ9ZAG2_9CRUS</name>
<comment type="similarity">
    <text evidence="1">Belongs to the gonadal family.</text>
</comment>
<dbReference type="Pfam" id="PF07324">
    <property type="entry name" value="DGCR6"/>
    <property type="match status" value="1"/>
</dbReference>
<keyword evidence="9" id="KW-1185">Reference proteome</keyword>
<organism evidence="8 9">
    <name type="scientific">Daphnia magna</name>
    <dbReference type="NCBI Taxonomy" id="35525"/>
    <lineage>
        <taxon>Eukaryota</taxon>
        <taxon>Metazoa</taxon>
        <taxon>Ecdysozoa</taxon>
        <taxon>Arthropoda</taxon>
        <taxon>Crustacea</taxon>
        <taxon>Branchiopoda</taxon>
        <taxon>Diplostraca</taxon>
        <taxon>Cladocera</taxon>
        <taxon>Anomopoda</taxon>
        <taxon>Daphniidae</taxon>
        <taxon>Daphnia</taxon>
    </lineage>
</organism>
<dbReference type="EC" id="4.3.2.7" evidence="3"/>
<evidence type="ECO:0000256" key="1">
    <source>
        <dbReference type="ARBA" id="ARBA00005939"/>
    </source>
</evidence>
<sequence length="324" mass="37134">MKNAEELQQKLYFLLEQLQEMARQLPLQYQQRMPYELLSGLANCLLNETIFKIVEGLTEIQQVTEKQLLQQRLKLLHRHRAEKEALAKKTPDSVTEAEKMQVANHPVELKQADMNLILQLDQVVADQQGTLEKAGVPVSLSLVSVMWVFGYGSLIWKVDFPYERRVIGYIKGYVRRFWQASIDHRGVPGKPGRVVTLIPSNDPEDKVWGVAYELPEDQVDQIKDRLDEREKRYQTNLNVPFYPKQISSNKSSVLVHVYVAPTIGPLFLGETDAVAMAEQIKSARGPSGDNLDYLAKLFEFMRDEVGSDAEEDTHLTMLFRLCFP</sequence>
<keyword evidence="4" id="KW-0456">Lyase</keyword>
<comment type="catalytic activity">
    <reaction evidence="7">
        <text>glutathione = L-cysteinylglycine + 5-oxo-L-proline</text>
        <dbReference type="Rhea" id="RHEA:47724"/>
        <dbReference type="ChEBI" id="CHEBI:57925"/>
        <dbReference type="ChEBI" id="CHEBI:58402"/>
        <dbReference type="ChEBI" id="CHEBI:61694"/>
        <dbReference type="EC" id="4.3.2.7"/>
    </reaction>
</comment>
<evidence type="ECO:0000256" key="2">
    <source>
        <dbReference type="ARBA" id="ARBA00009662"/>
    </source>
</evidence>
<evidence type="ECO:0000313" key="8">
    <source>
        <dbReference type="EMBL" id="KAK4009866.1"/>
    </source>
</evidence>
<dbReference type="Proteomes" id="UP001234178">
    <property type="component" value="Unassembled WGS sequence"/>
</dbReference>
<proteinExistence type="inferred from homology"/>
<comment type="caution">
    <text evidence="8">The sequence shown here is derived from an EMBL/GenBank/DDBJ whole genome shotgun (WGS) entry which is preliminary data.</text>
</comment>
<dbReference type="SUPFAM" id="SSF110857">
    <property type="entry name" value="Gamma-glutamyl cyclotransferase-like"/>
    <property type="match status" value="1"/>
</dbReference>